<keyword evidence="2" id="KW-0378">Hydrolase</keyword>
<dbReference type="RefSeq" id="WP_098482191.1">
    <property type="nucleotide sequence ID" value="NZ_PDJI01000003.1"/>
</dbReference>
<comment type="similarity">
    <text evidence="1">Belongs to the 'GDXG' lipolytic enzyme family.</text>
</comment>
<accession>A0A2A9F105</accession>
<evidence type="ECO:0000256" key="1">
    <source>
        <dbReference type="ARBA" id="ARBA00010515"/>
    </source>
</evidence>
<dbReference type="GO" id="GO:0004806">
    <property type="term" value="F:triacylglycerol lipase activity"/>
    <property type="evidence" value="ECO:0007669"/>
    <property type="project" value="TreeGrafter"/>
</dbReference>
<organism evidence="5 6">
    <name type="scientific">Georgenia soli</name>
    <dbReference type="NCBI Taxonomy" id="638953"/>
    <lineage>
        <taxon>Bacteria</taxon>
        <taxon>Bacillati</taxon>
        <taxon>Actinomycetota</taxon>
        <taxon>Actinomycetes</taxon>
        <taxon>Micrococcales</taxon>
        <taxon>Bogoriellaceae</taxon>
        <taxon>Georgenia</taxon>
    </lineage>
</organism>
<dbReference type="AlphaFoldDB" id="A0A2A9F105"/>
<dbReference type="InterPro" id="IPR013094">
    <property type="entry name" value="AB_hydrolase_3"/>
</dbReference>
<evidence type="ECO:0000313" key="6">
    <source>
        <dbReference type="Proteomes" id="UP000222106"/>
    </source>
</evidence>
<protein>
    <submittedName>
        <fullName evidence="5">Acetyl esterase/lipase</fullName>
    </submittedName>
</protein>
<dbReference type="InterPro" id="IPR050300">
    <property type="entry name" value="GDXG_lipolytic_enzyme"/>
</dbReference>
<evidence type="ECO:0000256" key="2">
    <source>
        <dbReference type="ARBA" id="ARBA00022801"/>
    </source>
</evidence>
<dbReference type="Proteomes" id="UP000222106">
    <property type="component" value="Unassembled WGS sequence"/>
</dbReference>
<dbReference type="OrthoDB" id="9803828at2"/>
<evidence type="ECO:0000259" key="4">
    <source>
        <dbReference type="Pfam" id="PF07859"/>
    </source>
</evidence>
<dbReference type="EMBL" id="PDJI01000003">
    <property type="protein sequence ID" value="PFG44984.1"/>
    <property type="molecule type" value="Genomic_DNA"/>
</dbReference>
<dbReference type="SUPFAM" id="SSF53474">
    <property type="entry name" value="alpha/beta-Hydrolases"/>
    <property type="match status" value="1"/>
</dbReference>
<dbReference type="Pfam" id="PF07859">
    <property type="entry name" value="Abhydrolase_3"/>
    <property type="match status" value="1"/>
</dbReference>
<dbReference type="PANTHER" id="PTHR48081">
    <property type="entry name" value="AB HYDROLASE SUPERFAMILY PROTEIN C4A8.06C"/>
    <property type="match status" value="1"/>
</dbReference>
<sequence>MTETTTPRLRPPAPAGLSEQARQFLDAETPFTSHEPPDDPLDTEGWLRYVEAANEALLQVLSERLPTALPELERERRTINGVPTFVLRPGHVPDEADTPLFLDIHGGALVLGGGEACAVTATGAALMRKAITWAVDYRMPPLHPYPAALNDCLAVYRAALKERPPERIVVSGGSAGGNLAAALLLRARDEGLPMPAVLVLLTPEVDLTESGDSFRTNLGIDHQLGSLIEVNRLYADGHDLSHPYLSPLFAELAGLPPTYLQTGTRDLFLSNTVRMHRKLRAAGVEAELHVGEAMPHGGFGGNTPEDLELAAELHGFIERHL</sequence>
<feature type="region of interest" description="Disordered" evidence="3">
    <location>
        <begin position="1"/>
        <end position="43"/>
    </location>
</feature>
<evidence type="ECO:0000256" key="3">
    <source>
        <dbReference type="SAM" id="MobiDB-lite"/>
    </source>
</evidence>
<gene>
    <name evidence="5" type="ORF">ATJ97_0265</name>
</gene>
<dbReference type="PANTHER" id="PTHR48081:SF30">
    <property type="entry name" value="ACETYL-HYDROLASE LIPR-RELATED"/>
    <property type="match status" value="1"/>
</dbReference>
<name>A0A2A9F105_9MICO</name>
<dbReference type="Gene3D" id="3.40.50.1820">
    <property type="entry name" value="alpha/beta hydrolase"/>
    <property type="match status" value="1"/>
</dbReference>
<dbReference type="InterPro" id="IPR029058">
    <property type="entry name" value="AB_hydrolase_fold"/>
</dbReference>
<proteinExistence type="inferred from homology"/>
<comment type="caution">
    <text evidence="5">The sequence shown here is derived from an EMBL/GenBank/DDBJ whole genome shotgun (WGS) entry which is preliminary data.</text>
</comment>
<feature type="domain" description="Alpha/beta hydrolase fold-3" evidence="4">
    <location>
        <begin position="102"/>
        <end position="297"/>
    </location>
</feature>
<reference evidence="5 6" key="1">
    <citation type="submission" date="2017-10" db="EMBL/GenBank/DDBJ databases">
        <title>Sequencing the genomes of 1000 actinobacteria strains.</title>
        <authorList>
            <person name="Klenk H.-P."/>
        </authorList>
    </citation>
    <scope>NUCLEOTIDE SEQUENCE [LARGE SCALE GENOMIC DNA]</scope>
    <source>
        <strain evidence="5 6">DSM 21838</strain>
    </source>
</reference>
<keyword evidence="6" id="KW-1185">Reference proteome</keyword>
<evidence type="ECO:0000313" key="5">
    <source>
        <dbReference type="EMBL" id="PFG44984.1"/>
    </source>
</evidence>